<feature type="domain" description="HTH Mu-type" evidence="1">
    <location>
        <begin position="1"/>
        <end position="17"/>
    </location>
</feature>
<proteinExistence type="predicted"/>
<reference evidence="2 3" key="1">
    <citation type="submission" date="2019-09" db="EMBL/GenBank/DDBJ databases">
        <authorList>
            <person name="Wang X."/>
        </authorList>
    </citation>
    <scope>NUCLEOTIDE SEQUENCE [LARGE SCALE GENOMIC DNA]</scope>
    <source>
        <strain evidence="2 3">CICC 11023</strain>
    </source>
</reference>
<dbReference type="Proteomes" id="UP000323876">
    <property type="component" value="Unassembled WGS sequence"/>
</dbReference>
<dbReference type="EMBL" id="VXLC01000065">
    <property type="protein sequence ID" value="KAA8877180.1"/>
    <property type="molecule type" value="Genomic_DNA"/>
</dbReference>
<dbReference type="GO" id="GO:0003677">
    <property type="term" value="F:DNA binding"/>
    <property type="evidence" value="ECO:0007669"/>
    <property type="project" value="InterPro"/>
</dbReference>
<accession>A0A5N0DL54</accession>
<evidence type="ECO:0000313" key="3">
    <source>
        <dbReference type="Proteomes" id="UP000323876"/>
    </source>
</evidence>
<evidence type="ECO:0000313" key="2">
    <source>
        <dbReference type="EMBL" id="KAA8877180.1"/>
    </source>
</evidence>
<name>A0A5N0DL54_9NOCA</name>
<organism evidence="2 3">
    <name type="scientific">Nocardia colli</name>
    <dbReference type="NCBI Taxonomy" id="2545717"/>
    <lineage>
        <taxon>Bacteria</taxon>
        <taxon>Bacillati</taxon>
        <taxon>Actinomycetota</taxon>
        <taxon>Actinomycetes</taxon>
        <taxon>Mycobacteriales</taxon>
        <taxon>Nocardiaceae</taxon>
        <taxon>Nocardia</taxon>
    </lineage>
</organism>
<sequence length="148" mass="16711">MPEEAQEAIERAEQIVQEAANLAWQQVVGAFGPNLPPFLLGIFAHTVYEELMNSAFGPLFASEFPNFRLGIEESFMPNGTDADYRGQPGSFRPDTVLQMLFEDLAQNWRVIQVWDLKTGNATIDKAWADIARGAFDITYSWIKNLRPD</sequence>
<dbReference type="PROSITE" id="PS51702">
    <property type="entry name" value="HTH_MU"/>
    <property type="match status" value="1"/>
</dbReference>
<protein>
    <recommendedName>
        <fullName evidence="1">HTH Mu-type domain-containing protein</fullName>
    </recommendedName>
</protein>
<dbReference type="AlphaFoldDB" id="A0A5N0DL54"/>
<evidence type="ECO:0000259" key="1">
    <source>
        <dbReference type="PROSITE" id="PS51702"/>
    </source>
</evidence>
<dbReference type="InterPro" id="IPR003314">
    <property type="entry name" value="Mu-type_HTH"/>
</dbReference>
<comment type="caution">
    <text evidence="2">The sequence shown here is derived from an EMBL/GenBank/DDBJ whole genome shotgun (WGS) entry which is preliminary data.</text>
</comment>
<keyword evidence="3" id="KW-1185">Reference proteome</keyword>
<dbReference type="RefSeq" id="WP_150408477.1">
    <property type="nucleotide sequence ID" value="NZ_VXLC01000065.1"/>
</dbReference>
<gene>
    <name evidence="2" type="ORF">F3087_45700</name>
</gene>